<dbReference type="GO" id="GO:0003676">
    <property type="term" value="F:nucleic acid binding"/>
    <property type="evidence" value="ECO:0007669"/>
    <property type="project" value="InterPro"/>
</dbReference>
<evidence type="ECO:0000259" key="1">
    <source>
        <dbReference type="Pfam" id="PF17921"/>
    </source>
</evidence>
<evidence type="ECO:0000313" key="2">
    <source>
        <dbReference type="EMBL" id="KAK4407811.1"/>
    </source>
</evidence>
<gene>
    <name evidence="2" type="ORF">Sango_0362100</name>
</gene>
<organism evidence="2 3">
    <name type="scientific">Sesamum angolense</name>
    <dbReference type="NCBI Taxonomy" id="2727404"/>
    <lineage>
        <taxon>Eukaryota</taxon>
        <taxon>Viridiplantae</taxon>
        <taxon>Streptophyta</taxon>
        <taxon>Embryophyta</taxon>
        <taxon>Tracheophyta</taxon>
        <taxon>Spermatophyta</taxon>
        <taxon>Magnoliopsida</taxon>
        <taxon>eudicotyledons</taxon>
        <taxon>Gunneridae</taxon>
        <taxon>Pentapetalae</taxon>
        <taxon>asterids</taxon>
        <taxon>lamiids</taxon>
        <taxon>Lamiales</taxon>
        <taxon>Pedaliaceae</taxon>
        <taxon>Sesamum</taxon>
    </lineage>
</organism>
<reference evidence="2" key="2">
    <citation type="journal article" date="2024" name="Plant">
        <title>Genomic evolution and insights into agronomic trait innovations of Sesamum species.</title>
        <authorList>
            <person name="Miao H."/>
            <person name="Wang L."/>
            <person name="Qu L."/>
            <person name="Liu H."/>
            <person name="Sun Y."/>
            <person name="Le M."/>
            <person name="Wang Q."/>
            <person name="Wei S."/>
            <person name="Zheng Y."/>
            <person name="Lin W."/>
            <person name="Duan Y."/>
            <person name="Cao H."/>
            <person name="Xiong S."/>
            <person name="Wang X."/>
            <person name="Wei L."/>
            <person name="Li C."/>
            <person name="Ma Q."/>
            <person name="Ju M."/>
            <person name="Zhao R."/>
            <person name="Li G."/>
            <person name="Mu C."/>
            <person name="Tian Q."/>
            <person name="Mei H."/>
            <person name="Zhang T."/>
            <person name="Gao T."/>
            <person name="Zhang H."/>
        </authorList>
    </citation>
    <scope>NUCLEOTIDE SEQUENCE</scope>
    <source>
        <strain evidence="2">K16</strain>
    </source>
</reference>
<comment type="caution">
    <text evidence="2">The sequence shown here is derived from an EMBL/GenBank/DDBJ whole genome shotgun (WGS) entry which is preliminary data.</text>
</comment>
<dbReference type="Pfam" id="PF17921">
    <property type="entry name" value="Integrase_H2C2"/>
    <property type="match status" value="1"/>
</dbReference>
<evidence type="ECO:0000313" key="3">
    <source>
        <dbReference type="Proteomes" id="UP001289374"/>
    </source>
</evidence>
<dbReference type="EMBL" id="JACGWL010000002">
    <property type="protein sequence ID" value="KAK4407811.1"/>
    <property type="molecule type" value="Genomic_DNA"/>
</dbReference>
<dbReference type="Gene3D" id="1.10.340.70">
    <property type="match status" value="1"/>
</dbReference>
<feature type="domain" description="Integrase zinc-binding" evidence="1">
    <location>
        <begin position="4"/>
        <end position="43"/>
    </location>
</feature>
<dbReference type="Gene3D" id="3.30.420.10">
    <property type="entry name" value="Ribonuclease H-like superfamily/Ribonuclease H"/>
    <property type="match status" value="1"/>
</dbReference>
<dbReference type="AlphaFoldDB" id="A0AAE2C3L6"/>
<name>A0AAE2C3L6_9LAMI</name>
<dbReference type="PANTHER" id="PTHR37984:SF5">
    <property type="entry name" value="PROTEIN NYNRIN-LIKE"/>
    <property type="match status" value="1"/>
</dbReference>
<sequence>MVIGGHFGVRGTYSKLVAYFYWPKILHDIKEFIKACLVYQGAKFSTQPQQRTLQPLSISRCIWEDIIMDFIINLPSSNCKTVIWVVVHRLSKYAHFMGLLTHFTVAPFIAARNAKINVSDRDRVFLNHFWRELFKLCETTLKFSSAYHPQTDGQMEVLNRVHRDIHFLLCQ</sequence>
<proteinExistence type="predicted"/>
<dbReference type="Proteomes" id="UP001289374">
    <property type="component" value="Unassembled WGS sequence"/>
</dbReference>
<dbReference type="InterPro" id="IPR050951">
    <property type="entry name" value="Retrovirus_Pol_polyprotein"/>
</dbReference>
<accession>A0AAE2C3L6</accession>
<reference evidence="2" key="1">
    <citation type="submission" date="2020-06" db="EMBL/GenBank/DDBJ databases">
        <authorList>
            <person name="Li T."/>
            <person name="Hu X."/>
            <person name="Zhang T."/>
            <person name="Song X."/>
            <person name="Zhang H."/>
            <person name="Dai N."/>
            <person name="Sheng W."/>
            <person name="Hou X."/>
            <person name="Wei L."/>
        </authorList>
    </citation>
    <scope>NUCLEOTIDE SEQUENCE</scope>
    <source>
        <strain evidence="2">K16</strain>
        <tissue evidence="2">Leaf</tissue>
    </source>
</reference>
<dbReference type="InterPro" id="IPR041588">
    <property type="entry name" value="Integrase_H2C2"/>
</dbReference>
<dbReference type="InterPro" id="IPR036397">
    <property type="entry name" value="RNaseH_sf"/>
</dbReference>
<protein>
    <recommendedName>
        <fullName evidence="1">Integrase zinc-binding domain-containing protein</fullName>
    </recommendedName>
</protein>
<dbReference type="SUPFAM" id="SSF53098">
    <property type="entry name" value="Ribonuclease H-like"/>
    <property type="match status" value="1"/>
</dbReference>
<dbReference type="InterPro" id="IPR012337">
    <property type="entry name" value="RNaseH-like_sf"/>
</dbReference>
<dbReference type="PANTHER" id="PTHR37984">
    <property type="entry name" value="PROTEIN CBG26694"/>
    <property type="match status" value="1"/>
</dbReference>
<keyword evidence="3" id="KW-1185">Reference proteome</keyword>